<feature type="region of interest" description="Disordered" evidence="2">
    <location>
        <begin position="513"/>
        <end position="650"/>
    </location>
</feature>
<feature type="compositionally biased region" description="Acidic residues" evidence="2">
    <location>
        <begin position="529"/>
        <end position="539"/>
    </location>
</feature>
<sequence>MVALQIAGAEASAGIKASGRSSEKLSLTVLQSRMKCDPAGYESELLLLVRHFESCLTVFQQHAALKSASMGSDPGAAKELGELTLFLAHVATSYPQHLSHFPKQLAELLQASGHSLPSALRRQITQALVLLMNRQMIELAETLPLFVMLQTLEDKELKKLAFSHIVQYIRRMNRKHKNDVKNRALQSILFALLQEEHESKAKSALAVLCDLHRRKVWFDERTGNAICTACFHKSSKIMIAALSFILGYEQNSEEEDEDSSSDEDMAKQKPYVVLSREAVYKAHHKGTTKSKKKKQAKLERVMRGLKKQQRIESKSVDWGSYSPLRHLKDPQAFAEKLFSRLQTCNERFEVKMMIMKVIARAVGLHRLILLNFYPFLQKYVQPHQRDVTQLLAAAVQACHDLVPPDCVEPLLKQLVNQFVHDRARTEVIAVGLNVVREICIRIPLLMTEDLLRDLALYKKSHEKAVSSAARSLIGVFRQICPSLLDKKDRGRVVDNTARPRAFGEKVVASDVPGAELLLTDHDPFSNGESDSEDDADEENVQPTSGGSDNDGSDHADKEGTGDESEDANGNIVMDSDTDDDESASEEDEGYTDYNEEIGASQAELFIDEESGSDQEIGSDTEDEASHLESETRKRKSSELKPDKNLSGESLRSLKRFAAEKAVKSSFVNSEVQSDRILSNEDFERIRELQARKAAKLALSEHGMMKFGSGKGIPAKLPSSEHLSEHPINPAKLEVNIRRRKDKDERLATVKAGREGRLKYASRTAVKQKKTGGLTNQQKERKKGMPLAAKRAKVARSQKEKKRQQSSKQFRGKKAWK</sequence>
<dbReference type="GO" id="GO:0015031">
    <property type="term" value="P:protein transport"/>
    <property type="evidence" value="ECO:0007669"/>
    <property type="project" value="UniProtKB-KW"/>
</dbReference>
<feature type="compositionally biased region" description="Basic and acidic residues" evidence="2">
    <location>
        <begin position="551"/>
        <end position="560"/>
    </location>
</feature>
<feature type="compositionally biased region" description="Acidic residues" evidence="2">
    <location>
        <begin position="605"/>
        <end position="622"/>
    </location>
</feature>
<dbReference type="GO" id="GO:0005730">
    <property type="term" value="C:nucleolus"/>
    <property type="evidence" value="ECO:0007669"/>
    <property type="project" value="UniProtKB-SubCell"/>
</dbReference>
<feature type="compositionally biased region" description="Basic and acidic residues" evidence="2">
    <location>
        <begin position="741"/>
        <end position="757"/>
    </location>
</feature>
<keyword evidence="1" id="KW-0653">Protein transport</keyword>
<dbReference type="SUPFAM" id="SSF48371">
    <property type="entry name" value="ARM repeat"/>
    <property type="match status" value="1"/>
</dbReference>
<dbReference type="InterPro" id="IPR012977">
    <property type="entry name" value="SDA1_N"/>
</dbReference>
<feature type="compositionally biased region" description="Polar residues" evidence="2">
    <location>
        <begin position="540"/>
        <end position="549"/>
    </location>
</feature>
<dbReference type="GO" id="GO:0042273">
    <property type="term" value="P:ribosomal large subunit biogenesis"/>
    <property type="evidence" value="ECO:0007669"/>
    <property type="project" value="UniProtKB-UniRule"/>
</dbReference>
<protein>
    <recommendedName>
        <fullName evidence="1">Protein SDA1</fullName>
    </recommendedName>
</protein>
<feature type="compositionally biased region" description="Basic residues" evidence="2">
    <location>
        <begin position="779"/>
        <end position="816"/>
    </location>
</feature>
<comment type="subcellular location">
    <subcellularLocation>
        <location evidence="1">Nucleus</location>
        <location evidence="1">Nucleolus</location>
    </subcellularLocation>
</comment>
<accession>A0A0D6QXD4</accession>
<comment type="similarity">
    <text evidence="1">Belongs to the SDA1 family.</text>
</comment>
<dbReference type="Gene3D" id="1.25.10.10">
    <property type="entry name" value="Leucine-rich Repeat Variant"/>
    <property type="match status" value="1"/>
</dbReference>
<reference evidence="4" key="1">
    <citation type="submission" date="2015-03" db="EMBL/GenBank/DDBJ databases">
        <title>A transcriptome of Araucaria cunninghamii, an australian fine timber species.</title>
        <authorList>
            <person name="Jing Yi C.J.Y."/>
            <person name="Yin San L.Y.S."/>
            <person name="Abdul Karim S.S."/>
            <person name="Wan Azmi N.N."/>
            <person name="Hercus R.R."/>
            <person name="Croft L.L."/>
        </authorList>
    </citation>
    <scope>NUCLEOTIDE SEQUENCE</scope>
    <source>
        <strain evidence="4">MI0301</strain>
        <tissue evidence="4">Leaf</tissue>
    </source>
</reference>
<evidence type="ECO:0000256" key="2">
    <source>
        <dbReference type="SAM" id="MobiDB-lite"/>
    </source>
</evidence>
<dbReference type="InterPro" id="IPR016024">
    <property type="entry name" value="ARM-type_fold"/>
</dbReference>
<dbReference type="InterPro" id="IPR011989">
    <property type="entry name" value="ARM-like"/>
</dbReference>
<comment type="function">
    <text evidence="1">Required for 60S pre-ribosomal subunits export to the cytoplasm.</text>
</comment>
<feature type="region of interest" description="Disordered" evidence="2">
    <location>
        <begin position="704"/>
        <end position="816"/>
    </location>
</feature>
<dbReference type="InterPro" id="IPR027312">
    <property type="entry name" value="Sda1"/>
</dbReference>
<feature type="domain" description="SDA1 N-terminal" evidence="3">
    <location>
        <begin position="86"/>
        <end position="460"/>
    </location>
</feature>
<dbReference type="Pfam" id="PF08158">
    <property type="entry name" value="SDA1_HEAT"/>
    <property type="match status" value="1"/>
</dbReference>
<dbReference type="PANTHER" id="PTHR12730">
    <property type="entry name" value="HSDA/SDA1-RELATED"/>
    <property type="match status" value="1"/>
</dbReference>
<dbReference type="AlphaFoldDB" id="A0A0D6QXD4"/>
<feature type="compositionally biased region" description="Acidic residues" evidence="2">
    <location>
        <begin position="575"/>
        <end position="595"/>
    </location>
</feature>
<dbReference type="GO" id="GO:0000055">
    <property type="term" value="P:ribosomal large subunit export from nucleus"/>
    <property type="evidence" value="ECO:0007669"/>
    <property type="project" value="UniProtKB-UniRule"/>
</dbReference>
<feature type="compositionally biased region" description="Basic and acidic residues" evidence="2">
    <location>
        <begin position="623"/>
        <end position="645"/>
    </location>
</feature>
<evidence type="ECO:0000259" key="3">
    <source>
        <dbReference type="Pfam" id="PF08158"/>
    </source>
</evidence>
<keyword evidence="1" id="KW-0539">Nucleus</keyword>
<name>A0A0D6QXD4_ARACU</name>
<dbReference type="EMBL" id="GCKF01043847">
    <property type="protein sequence ID" value="JAG94355.1"/>
    <property type="molecule type" value="Transcribed_RNA"/>
</dbReference>
<evidence type="ECO:0000256" key="1">
    <source>
        <dbReference type="RuleBase" id="RU365057"/>
    </source>
</evidence>
<evidence type="ECO:0000313" key="4">
    <source>
        <dbReference type="EMBL" id="JAG94355.1"/>
    </source>
</evidence>
<keyword evidence="1" id="KW-0690">Ribosome biogenesis</keyword>
<organism evidence="4">
    <name type="scientific">Araucaria cunninghamii</name>
    <name type="common">Hoop pine</name>
    <name type="synonym">Moreton Bay pine</name>
    <dbReference type="NCBI Taxonomy" id="56994"/>
    <lineage>
        <taxon>Eukaryota</taxon>
        <taxon>Viridiplantae</taxon>
        <taxon>Streptophyta</taxon>
        <taxon>Embryophyta</taxon>
        <taxon>Tracheophyta</taxon>
        <taxon>Spermatophyta</taxon>
        <taxon>Pinopsida</taxon>
        <taxon>Pinidae</taxon>
        <taxon>Conifers II</taxon>
        <taxon>Araucariales</taxon>
        <taxon>Araucariaceae</taxon>
        <taxon>Araucaria</taxon>
    </lineage>
</organism>
<keyword evidence="1" id="KW-0813">Transport</keyword>
<proteinExistence type="inferred from homology"/>
<dbReference type="PANTHER" id="PTHR12730:SF0">
    <property type="entry name" value="PROTEIN SDA1 HOMOLOG"/>
    <property type="match status" value="1"/>
</dbReference>